<comment type="caution">
    <text evidence="1">The sequence shown here is derived from an EMBL/GenBank/DDBJ whole genome shotgun (WGS) entry which is preliminary data.</text>
</comment>
<accession>A0A0F5YGI8</accession>
<evidence type="ECO:0000313" key="1">
    <source>
        <dbReference type="EMBL" id="KKD37325.1"/>
    </source>
</evidence>
<dbReference type="Proteomes" id="UP000033607">
    <property type="component" value="Unassembled WGS sequence"/>
</dbReference>
<dbReference type="EMBL" id="LATL02000003">
    <property type="protein sequence ID" value="KKD37325.1"/>
    <property type="molecule type" value="Genomic_DNA"/>
</dbReference>
<organism evidence="1 2">
    <name type="scientific">Limnoraphis robusta CS-951</name>
    <dbReference type="NCBI Taxonomy" id="1637645"/>
    <lineage>
        <taxon>Bacteria</taxon>
        <taxon>Bacillati</taxon>
        <taxon>Cyanobacteriota</taxon>
        <taxon>Cyanophyceae</taxon>
        <taxon>Oscillatoriophycideae</taxon>
        <taxon>Oscillatoriales</taxon>
        <taxon>Sirenicapillariaceae</taxon>
        <taxon>Limnoraphis</taxon>
    </lineage>
</organism>
<reference evidence="1 2" key="1">
    <citation type="submission" date="2015-06" db="EMBL/GenBank/DDBJ databases">
        <title>Draft genome assembly of filamentous brackish cyanobacterium Limnoraphis robusta strain CS-951.</title>
        <authorList>
            <person name="Willis A."/>
            <person name="Parks M."/>
            <person name="Burford M.A."/>
        </authorList>
    </citation>
    <scope>NUCLEOTIDE SEQUENCE [LARGE SCALE GENOMIC DNA]</scope>
    <source>
        <strain evidence="1 2">CS-951</strain>
    </source>
</reference>
<dbReference type="OrthoDB" id="573320at2"/>
<protein>
    <recommendedName>
        <fullName evidence="3">DUF2281 domain-containing protein</fullName>
    </recommendedName>
</protein>
<dbReference type="RefSeq" id="WP_046279362.1">
    <property type="nucleotide sequence ID" value="NZ_LATL02000003.1"/>
</dbReference>
<sequence length="79" mass="9095">MLTLEMAIQKIRELTPEQQQKVIEFIEFLEFQTQRENQVDQLDETPDAVAIEGIKEGLHQAINGETIPLAQMWEGIDVD</sequence>
<evidence type="ECO:0008006" key="3">
    <source>
        <dbReference type="Google" id="ProtNLM"/>
    </source>
</evidence>
<gene>
    <name evidence="1" type="ORF">WN50_14965</name>
</gene>
<dbReference type="AlphaFoldDB" id="A0A0F5YGI8"/>
<proteinExistence type="predicted"/>
<name>A0A0F5YGI8_9CYAN</name>
<evidence type="ECO:0000313" key="2">
    <source>
        <dbReference type="Proteomes" id="UP000033607"/>
    </source>
</evidence>